<dbReference type="InterPro" id="IPR050528">
    <property type="entry name" value="L-type_Lectin-RKs"/>
</dbReference>
<dbReference type="InterPro" id="IPR000985">
    <property type="entry name" value="Lectin_LegA_CS"/>
</dbReference>
<keyword evidence="7 12" id="KW-0547">Nucleotide-binding</keyword>
<dbReference type="SUPFAM" id="SSF49899">
    <property type="entry name" value="Concanavalin A-like lectins/glucanases"/>
    <property type="match status" value="1"/>
</dbReference>
<dbReference type="Gramene" id="AUR62014914-RA">
    <property type="protein sequence ID" value="AUR62014914-RA:cds"/>
    <property type="gene ID" value="AUR62014914"/>
</dbReference>
<evidence type="ECO:0000256" key="11">
    <source>
        <dbReference type="ARBA" id="ARBA00023170"/>
    </source>
</evidence>
<dbReference type="EnsemblPlants" id="AUR62014914-RA">
    <property type="protein sequence ID" value="AUR62014914-RA:cds"/>
    <property type="gene ID" value="AUR62014914"/>
</dbReference>
<dbReference type="InterPro" id="IPR011009">
    <property type="entry name" value="Kinase-like_dom_sf"/>
</dbReference>
<dbReference type="PROSITE" id="PS00308">
    <property type="entry name" value="LECTIN_LEGUME_ALPHA"/>
    <property type="match status" value="1"/>
</dbReference>
<keyword evidence="15" id="KW-1185">Reference proteome</keyword>
<evidence type="ECO:0000256" key="7">
    <source>
        <dbReference type="ARBA" id="ARBA00022741"/>
    </source>
</evidence>
<accession>A0A803LLR7</accession>
<evidence type="ECO:0000256" key="3">
    <source>
        <dbReference type="ARBA" id="ARBA00010217"/>
    </source>
</evidence>
<proteinExistence type="inferred from homology"/>
<reference evidence="14" key="2">
    <citation type="submission" date="2021-03" db="UniProtKB">
        <authorList>
            <consortium name="EnsemblPlants"/>
        </authorList>
    </citation>
    <scope>IDENTIFICATION</scope>
</reference>
<dbReference type="Pfam" id="PF07714">
    <property type="entry name" value="PK_Tyr_Ser-Thr"/>
    <property type="match status" value="1"/>
</dbReference>
<evidence type="ECO:0000256" key="12">
    <source>
        <dbReference type="PROSITE-ProRule" id="PRU10141"/>
    </source>
</evidence>
<dbReference type="SUPFAM" id="SSF56112">
    <property type="entry name" value="Protein kinase-like (PK-like)"/>
    <property type="match status" value="2"/>
</dbReference>
<keyword evidence="11" id="KW-0675">Receptor</keyword>
<dbReference type="AlphaFoldDB" id="A0A803LLR7"/>
<keyword evidence="9" id="KW-1133">Transmembrane helix</keyword>
<keyword evidence="4" id="KW-0812">Transmembrane</keyword>
<feature type="domain" description="Protein kinase" evidence="13">
    <location>
        <begin position="190"/>
        <end position="367"/>
    </location>
</feature>
<dbReference type="GO" id="GO:0005524">
    <property type="term" value="F:ATP binding"/>
    <property type="evidence" value="ECO:0007669"/>
    <property type="project" value="UniProtKB-UniRule"/>
</dbReference>
<keyword evidence="5" id="KW-0732">Signal</keyword>
<dbReference type="PANTHER" id="PTHR27007">
    <property type="match status" value="1"/>
</dbReference>
<evidence type="ECO:0000256" key="10">
    <source>
        <dbReference type="ARBA" id="ARBA00023136"/>
    </source>
</evidence>
<dbReference type="InterPro" id="IPR001245">
    <property type="entry name" value="Ser-Thr/Tyr_kinase_cat_dom"/>
</dbReference>
<dbReference type="Gene3D" id="2.60.120.200">
    <property type="match status" value="1"/>
</dbReference>
<evidence type="ECO:0000259" key="13">
    <source>
        <dbReference type="PROSITE" id="PS50011"/>
    </source>
</evidence>
<keyword evidence="6" id="KW-0430">Lectin</keyword>
<dbReference type="InterPro" id="IPR013320">
    <property type="entry name" value="ConA-like_dom_sf"/>
</dbReference>
<dbReference type="GO" id="GO:0016020">
    <property type="term" value="C:membrane"/>
    <property type="evidence" value="ECO:0007669"/>
    <property type="project" value="UniProtKB-SubCell"/>
</dbReference>
<feature type="binding site" evidence="12">
    <location>
        <position position="220"/>
    </location>
    <ligand>
        <name>ATP</name>
        <dbReference type="ChEBI" id="CHEBI:30616"/>
    </ligand>
</feature>
<dbReference type="Gene3D" id="1.10.510.10">
    <property type="entry name" value="Transferase(Phosphotransferase) domain 1"/>
    <property type="match status" value="1"/>
</dbReference>
<evidence type="ECO:0000256" key="9">
    <source>
        <dbReference type="ARBA" id="ARBA00022989"/>
    </source>
</evidence>
<evidence type="ECO:0000256" key="1">
    <source>
        <dbReference type="ARBA" id="ARBA00004479"/>
    </source>
</evidence>
<dbReference type="Gene3D" id="3.30.200.20">
    <property type="entry name" value="Phosphorylase Kinase, domain 1"/>
    <property type="match status" value="1"/>
</dbReference>
<evidence type="ECO:0000256" key="5">
    <source>
        <dbReference type="ARBA" id="ARBA00022729"/>
    </source>
</evidence>
<dbReference type="Pfam" id="PF00139">
    <property type="entry name" value="Lectin_legB"/>
    <property type="match status" value="1"/>
</dbReference>
<comment type="similarity">
    <text evidence="2">In the N-terminal section; belongs to the leguminous lectin family.</text>
</comment>
<dbReference type="InterPro" id="IPR017441">
    <property type="entry name" value="Protein_kinase_ATP_BS"/>
</dbReference>
<comment type="subcellular location">
    <subcellularLocation>
        <location evidence="1">Membrane</location>
        <topology evidence="1">Single-pass type I membrane protein</topology>
    </subcellularLocation>
</comment>
<organism evidence="14 15">
    <name type="scientific">Chenopodium quinoa</name>
    <name type="common">Quinoa</name>
    <dbReference type="NCBI Taxonomy" id="63459"/>
    <lineage>
        <taxon>Eukaryota</taxon>
        <taxon>Viridiplantae</taxon>
        <taxon>Streptophyta</taxon>
        <taxon>Embryophyta</taxon>
        <taxon>Tracheophyta</taxon>
        <taxon>Spermatophyta</taxon>
        <taxon>Magnoliopsida</taxon>
        <taxon>eudicotyledons</taxon>
        <taxon>Gunneridae</taxon>
        <taxon>Pentapetalae</taxon>
        <taxon>Caryophyllales</taxon>
        <taxon>Chenopodiaceae</taxon>
        <taxon>Chenopodioideae</taxon>
        <taxon>Atripliceae</taxon>
        <taxon>Chenopodium</taxon>
    </lineage>
</organism>
<evidence type="ECO:0000256" key="4">
    <source>
        <dbReference type="ARBA" id="ARBA00022692"/>
    </source>
</evidence>
<dbReference type="InterPro" id="IPR000719">
    <property type="entry name" value="Prot_kinase_dom"/>
</dbReference>
<dbReference type="PROSITE" id="PS00107">
    <property type="entry name" value="PROTEIN_KINASE_ATP"/>
    <property type="match status" value="1"/>
</dbReference>
<evidence type="ECO:0000313" key="14">
    <source>
        <dbReference type="EnsemblPlants" id="AUR62014914-RA:cds"/>
    </source>
</evidence>
<evidence type="ECO:0000256" key="2">
    <source>
        <dbReference type="ARBA" id="ARBA00008536"/>
    </source>
</evidence>
<keyword evidence="10" id="KW-0472">Membrane</keyword>
<dbReference type="GO" id="GO:0051707">
    <property type="term" value="P:response to other organism"/>
    <property type="evidence" value="ECO:0007669"/>
    <property type="project" value="UniProtKB-ARBA"/>
</dbReference>
<reference evidence="14" key="1">
    <citation type="journal article" date="2017" name="Nature">
        <title>The genome of Chenopodium quinoa.</title>
        <authorList>
            <person name="Jarvis D.E."/>
            <person name="Ho Y.S."/>
            <person name="Lightfoot D.J."/>
            <person name="Schmoeckel S.M."/>
            <person name="Li B."/>
            <person name="Borm T.J.A."/>
            <person name="Ohyanagi H."/>
            <person name="Mineta K."/>
            <person name="Michell C.T."/>
            <person name="Saber N."/>
            <person name="Kharbatia N.M."/>
            <person name="Rupper R.R."/>
            <person name="Sharp A.R."/>
            <person name="Dally N."/>
            <person name="Boughton B.A."/>
            <person name="Woo Y.H."/>
            <person name="Gao G."/>
            <person name="Schijlen E.G.W.M."/>
            <person name="Guo X."/>
            <person name="Momin A.A."/>
            <person name="Negrao S."/>
            <person name="Al-Babili S."/>
            <person name="Gehring C."/>
            <person name="Roessner U."/>
            <person name="Jung C."/>
            <person name="Murphy K."/>
            <person name="Arold S.T."/>
            <person name="Gojobori T."/>
            <person name="van der Linden C.G."/>
            <person name="van Loo E.N."/>
            <person name="Jellen E.N."/>
            <person name="Maughan P.J."/>
            <person name="Tester M."/>
        </authorList>
    </citation>
    <scope>NUCLEOTIDE SEQUENCE [LARGE SCALE GENOMIC DNA]</scope>
    <source>
        <strain evidence="14">cv. PI 614886</strain>
    </source>
</reference>
<comment type="similarity">
    <text evidence="3">In the C-terminal section; belongs to the protein kinase superfamily. Ser/Thr protein kinase family.</text>
</comment>
<dbReference type="OMA" id="THFTFIV"/>
<dbReference type="Proteomes" id="UP000596660">
    <property type="component" value="Unplaced"/>
</dbReference>
<dbReference type="PROSITE" id="PS50011">
    <property type="entry name" value="PROTEIN_KINASE_DOM"/>
    <property type="match status" value="1"/>
</dbReference>
<sequence length="367" mass="40830">MSDFNTHFTFIVDTLGQKNVTKHGHGFTFFIAPVGFEIPPNSAAAYLGLFNTTTRDLSTNQLIVVEFDSYGNGGFEPYYQHVGINVNSVSSSVNKPWNGSEHSGDSADVWVIYNATTEILSVFWSYKDDPNFGRNVSMSLPINVMKIIPEWVNIGFSAATGESSFNDELERGTGPRRFSYFELKSATHNFSSKRKLGEGGFGCVYKGYLVDFDMPIAVKKISRGSRQGKKEYVAEVKIISKLRHRTGRQLKDPIGEGTNMVGLIQWVWDLYGNGGLLSATDQRLKMEFDAKQFECLMLVGLWCVHPDYNYRPSIKQAIQVLNFEAAFPSLPSTMPVPIYHVPVMTPIPPSDGSIGPSMISTSLEIGR</sequence>
<name>A0A803LLR7_CHEQI</name>
<dbReference type="GO" id="GO:0004672">
    <property type="term" value="F:protein kinase activity"/>
    <property type="evidence" value="ECO:0007669"/>
    <property type="project" value="InterPro"/>
</dbReference>
<keyword evidence="8 12" id="KW-0067">ATP-binding</keyword>
<evidence type="ECO:0000256" key="8">
    <source>
        <dbReference type="ARBA" id="ARBA00022840"/>
    </source>
</evidence>
<dbReference type="InterPro" id="IPR001220">
    <property type="entry name" value="Legume_lectin_dom"/>
</dbReference>
<evidence type="ECO:0000313" key="15">
    <source>
        <dbReference type="Proteomes" id="UP000596660"/>
    </source>
</evidence>
<dbReference type="CDD" id="cd06899">
    <property type="entry name" value="lectin_legume_LecRK_Arcelin_ConA"/>
    <property type="match status" value="1"/>
</dbReference>
<dbReference type="GO" id="GO:0030246">
    <property type="term" value="F:carbohydrate binding"/>
    <property type="evidence" value="ECO:0007669"/>
    <property type="project" value="UniProtKB-KW"/>
</dbReference>
<dbReference type="GO" id="GO:0006952">
    <property type="term" value="P:defense response"/>
    <property type="evidence" value="ECO:0007669"/>
    <property type="project" value="UniProtKB-ARBA"/>
</dbReference>
<evidence type="ECO:0000256" key="6">
    <source>
        <dbReference type="ARBA" id="ARBA00022734"/>
    </source>
</evidence>
<protein>
    <recommendedName>
        <fullName evidence="13">Protein kinase domain-containing protein</fullName>
    </recommendedName>
</protein>